<keyword evidence="3" id="KW-1185">Reference proteome</keyword>
<evidence type="ECO:0000313" key="3">
    <source>
        <dbReference type="Proteomes" id="UP000598227"/>
    </source>
</evidence>
<comment type="caution">
    <text evidence="2">The sequence shown here is derived from an EMBL/GenBank/DDBJ whole genome shotgun (WGS) entry which is preliminary data.</text>
</comment>
<feature type="chain" id="PRO_5046815376" description="Lipoprotein" evidence="1">
    <location>
        <begin position="20"/>
        <end position="197"/>
    </location>
</feature>
<dbReference type="EMBL" id="JACZEP010000014">
    <property type="protein sequence ID" value="MBE1207852.1"/>
    <property type="molecule type" value="Genomic_DNA"/>
</dbReference>
<keyword evidence="1" id="KW-0732">Signal</keyword>
<organism evidence="2 3">
    <name type="scientific">Aminobacter carboxidus</name>
    <dbReference type="NCBI Taxonomy" id="376165"/>
    <lineage>
        <taxon>Bacteria</taxon>
        <taxon>Pseudomonadati</taxon>
        <taxon>Pseudomonadota</taxon>
        <taxon>Alphaproteobacteria</taxon>
        <taxon>Hyphomicrobiales</taxon>
        <taxon>Phyllobacteriaceae</taxon>
        <taxon>Aminobacter</taxon>
    </lineage>
</organism>
<proteinExistence type="predicted"/>
<feature type="signal peptide" evidence="1">
    <location>
        <begin position="1"/>
        <end position="19"/>
    </location>
</feature>
<evidence type="ECO:0000313" key="2">
    <source>
        <dbReference type="EMBL" id="MBE1207852.1"/>
    </source>
</evidence>
<gene>
    <name evidence="2" type="ORF">IHE39_26530</name>
</gene>
<sequence length="197" mass="19986">MRRWIFAAACLSASAALSACNSAKDVLEPSAVAPTEQSAALAKTEGTDVAAPAVTGAASAAATAVPAQTAAIMTKARVQFAPIVGATVEAATPLTQRLGARARERGITLAGSTDTTPPGIIMRGYFSAMTEGKDTTVVYVWDVYDPAGTRLHRINGQQTAASAGSGDGWPAVAPATMQAIADSTIDQLAQWLAAKPG</sequence>
<dbReference type="RefSeq" id="WP_192568604.1">
    <property type="nucleotide sequence ID" value="NZ_JACZEP010000014.1"/>
</dbReference>
<name>A0ABR9GVY4_9HYPH</name>
<evidence type="ECO:0008006" key="4">
    <source>
        <dbReference type="Google" id="ProtNLM"/>
    </source>
</evidence>
<dbReference type="PROSITE" id="PS51257">
    <property type="entry name" value="PROKAR_LIPOPROTEIN"/>
    <property type="match status" value="1"/>
</dbReference>
<dbReference type="Proteomes" id="UP000598227">
    <property type="component" value="Unassembled WGS sequence"/>
</dbReference>
<reference evidence="2 3" key="1">
    <citation type="submission" date="2020-09" db="EMBL/GenBank/DDBJ databases">
        <title>Draft Genome Sequence of Aminobacter carboxidus type strain DSM 1086, a soil Gram-negative carboxydobacterium.</title>
        <authorList>
            <person name="Turrini P."/>
            <person name="Tescari M."/>
            <person name="Artuso I."/>
            <person name="Lugli G.A."/>
            <person name="Frangipani E."/>
            <person name="Ventura M."/>
            <person name="Visca P."/>
        </authorList>
    </citation>
    <scope>NUCLEOTIDE SEQUENCE [LARGE SCALE GENOMIC DNA]</scope>
    <source>
        <strain evidence="2 3">DSM 1086</strain>
    </source>
</reference>
<evidence type="ECO:0000256" key="1">
    <source>
        <dbReference type="SAM" id="SignalP"/>
    </source>
</evidence>
<accession>A0ABR9GVY4</accession>
<protein>
    <recommendedName>
        <fullName evidence="4">Lipoprotein</fullName>
    </recommendedName>
</protein>